<proteinExistence type="predicted"/>
<sequence>MLKSYFLLFALLFCIPTCWADGLTKEQAENLELAGVKLGITEPELVELLKNQYHLSENDFTVSEQQMALPPTKIDGKSITTCTIKIYEVVLNTNHPEETLTIQLKDDITHNPPQKMVVYSIYHTMPYTVESAQKVYKELTEKYGKEETTNFFGIKVWRYNAYHLGLSPKTEGKFYVSIRSNGL</sequence>
<keyword evidence="1" id="KW-0732">Signal</keyword>
<evidence type="ECO:0000313" key="2">
    <source>
        <dbReference type="EMBL" id="SCC17885.1"/>
    </source>
</evidence>
<dbReference type="RefSeq" id="WP_091349381.1">
    <property type="nucleotide sequence ID" value="NZ_FMAQ01000008.1"/>
</dbReference>
<keyword evidence="3" id="KW-1185">Reference proteome</keyword>
<evidence type="ECO:0000313" key="3">
    <source>
        <dbReference type="Proteomes" id="UP000199670"/>
    </source>
</evidence>
<accession>A0A1C4CFL8</accession>
<protein>
    <submittedName>
        <fullName evidence="2">Maltose/maltodextrin transport system substrate-binding protein</fullName>
    </submittedName>
</protein>
<dbReference type="AlphaFoldDB" id="A0A1C4CFL8"/>
<feature type="signal peptide" evidence="1">
    <location>
        <begin position="1"/>
        <end position="20"/>
    </location>
</feature>
<name>A0A1C4CFL8_9GAMM</name>
<dbReference type="OrthoDB" id="9789043at2"/>
<organism evidence="2 3">
    <name type="scientific">Gilliamella bombicola</name>
    <dbReference type="NCBI Taxonomy" id="1798182"/>
    <lineage>
        <taxon>Bacteria</taxon>
        <taxon>Pseudomonadati</taxon>
        <taxon>Pseudomonadota</taxon>
        <taxon>Gammaproteobacteria</taxon>
        <taxon>Orbales</taxon>
        <taxon>Orbaceae</taxon>
        <taxon>Gilliamella</taxon>
    </lineage>
</organism>
<gene>
    <name evidence="2" type="ORF">GA0061081_10883</name>
</gene>
<reference evidence="3" key="1">
    <citation type="submission" date="2016-08" db="EMBL/GenBank/DDBJ databases">
        <authorList>
            <person name="Varghese N."/>
            <person name="Submissions Spin"/>
        </authorList>
    </citation>
    <scope>NUCLEOTIDE SEQUENCE [LARGE SCALE GENOMIC DNA]</scope>
    <source>
        <strain evidence="3">R-53248</strain>
    </source>
</reference>
<feature type="chain" id="PRO_5008689857" evidence="1">
    <location>
        <begin position="21"/>
        <end position="183"/>
    </location>
</feature>
<dbReference type="EMBL" id="FMAQ01000008">
    <property type="protein sequence ID" value="SCC17885.1"/>
    <property type="molecule type" value="Genomic_DNA"/>
</dbReference>
<evidence type="ECO:0000256" key="1">
    <source>
        <dbReference type="SAM" id="SignalP"/>
    </source>
</evidence>
<dbReference type="Proteomes" id="UP000199670">
    <property type="component" value="Unassembled WGS sequence"/>
</dbReference>